<gene>
    <name evidence="2" type="ORF">AB0I48_08515</name>
</gene>
<comment type="caution">
    <text evidence="2">The sequence shown here is derived from an EMBL/GenBank/DDBJ whole genome shotgun (WGS) entry which is preliminary data.</text>
</comment>
<proteinExistence type="predicted"/>
<sequence length="51" mass="5459">MAAPHFDHPTTNEERRTVPSEPTAATPRFAFGGMLLGHLVLGQARAETAAE</sequence>
<accession>A0ABV3FQC3</accession>
<evidence type="ECO:0000313" key="2">
    <source>
        <dbReference type="EMBL" id="MEV0707590.1"/>
    </source>
</evidence>
<keyword evidence="3" id="KW-1185">Reference proteome</keyword>
<evidence type="ECO:0000256" key="1">
    <source>
        <dbReference type="SAM" id="MobiDB-lite"/>
    </source>
</evidence>
<feature type="region of interest" description="Disordered" evidence="1">
    <location>
        <begin position="1"/>
        <end position="26"/>
    </location>
</feature>
<feature type="compositionally biased region" description="Basic and acidic residues" evidence="1">
    <location>
        <begin position="1"/>
        <end position="18"/>
    </location>
</feature>
<protein>
    <submittedName>
        <fullName evidence="2">Uncharacterized protein</fullName>
    </submittedName>
</protein>
<dbReference type="EMBL" id="JBFAKC010000003">
    <property type="protein sequence ID" value="MEV0707590.1"/>
    <property type="molecule type" value="Genomic_DNA"/>
</dbReference>
<dbReference type="RefSeq" id="WP_355089840.1">
    <property type="nucleotide sequence ID" value="NZ_JBEXKW010000082.1"/>
</dbReference>
<evidence type="ECO:0000313" key="3">
    <source>
        <dbReference type="Proteomes" id="UP001551695"/>
    </source>
</evidence>
<reference evidence="2 3" key="1">
    <citation type="submission" date="2024-06" db="EMBL/GenBank/DDBJ databases">
        <title>The Natural Products Discovery Center: Release of the First 8490 Sequenced Strains for Exploring Actinobacteria Biosynthetic Diversity.</title>
        <authorList>
            <person name="Kalkreuter E."/>
            <person name="Kautsar S.A."/>
            <person name="Yang D."/>
            <person name="Bader C.D."/>
            <person name="Teijaro C.N."/>
            <person name="Fluegel L."/>
            <person name="Davis C.M."/>
            <person name="Simpson J.R."/>
            <person name="Lauterbach L."/>
            <person name="Steele A.D."/>
            <person name="Gui C."/>
            <person name="Meng S."/>
            <person name="Li G."/>
            <person name="Viehrig K."/>
            <person name="Ye F."/>
            <person name="Su P."/>
            <person name="Kiefer A.F."/>
            <person name="Nichols A."/>
            <person name="Cepeda A.J."/>
            <person name="Yan W."/>
            <person name="Fan B."/>
            <person name="Jiang Y."/>
            <person name="Adhikari A."/>
            <person name="Zheng C.-J."/>
            <person name="Schuster L."/>
            <person name="Cowan T.M."/>
            <person name="Smanski M.J."/>
            <person name="Chevrette M.G."/>
            <person name="De Carvalho L.P.S."/>
            <person name="Shen B."/>
        </authorList>
    </citation>
    <scope>NUCLEOTIDE SEQUENCE [LARGE SCALE GENOMIC DNA]</scope>
    <source>
        <strain evidence="2 3">NPDC050403</strain>
    </source>
</reference>
<dbReference type="Proteomes" id="UP001551695">
    <property type="component" value="Unassembled WGS sequence"/>
</dbReference>
<organism evidence="2 3">
    <name type="scientific">Nocardia aurea</name>
    <dbReference type="NCBI Taxonomy" id="2144174"/>
    <lineage>
        <taxon>Bacteria</taxon>
        <taxon>Bacillati</taxon>
        <taxon>Actinomycetota</taxon>
        <taxon>Actinomycetes</taxon>
        <taxon>Mycobacteriales</taxon>
        <taxon>Nocardiaceae</taxon>
        <taxon>Nocardia</taxon>
    </lineage>
</organism>
<name>A0ABV3FQC3_9NOCA</name>